<dbReference type="FunFam" id="3.20.20.70:FF:000044">
    <property type="entry name" value="Deoxyribose-phosphate aldolase"/>
    <property type="match status" value="1"/>
</dbReference>
<dbReference type="HAMAP" id="MF_00114">
    <property type="entry name" value="DeoC_type1"/>
    <property type="match status" value="1"/>
</dbReference>
<dbReference type="CDD" id="cd00959">
    <property type="entry name" value="DeoC"/>
    <property type="match status" value="1"/>
</dbReference>
<keyword evidence="4" id="KW-0456">Lyase</keyword>
<feature type="active site" description="Schiff-base intermediate with acetaldehyde" evidence="8">
    <location>
        <position position="198"/>
    </location>
</feature>
<dbReference type="Gene3D" id="3.20.20.70">
    <property type="entry name" value="Aldolase class I"/>
    <property type="match status" value="1"/>
</dbReference>
<proteinExistence type="inferred from homology"/>
<evidence type="ECO:0000256" key="1">
    <source>
        <dbReference type="ARBA" id="ARBA00010936"/>
    </source>
</evidence>
<protein>
    <recommendedName>
        <fullName evidence="2">deoxyribose-phosphate aldolase</fullName>
        <ecNumber evidence="2">4.1.2.4</ecNumber>
    </recommendedName>
    <alternativeName>
        <fullName evidence="6">2-deoxy-D-ribose 5-phosphate aldolase</fullName>
    </alternativeName>
</protein>
<dbReference type="PANTHER" id="PTHR10889:SF1">
    <property type="entry name" value="DEOXYRIBOSE-PHOSPHATE ALDOLASE"/>
    <property type="match status" value="1"/>
</dbReference>
<evidence type="ECO:0000256" key="8">
    <source>
        <dbReference type="PIRSR" id="PIRSR001357-50"/>
    </source>
</evidence>
<sequence>MAEYTLLGQSQQDWSETINHAYKALPTTFPTYQCPAPHSIEFAKLIDHTLLKTEATPQQIDALCAEAKQHQFKTVCVRLEFVARAVAALDGSEVDVACVIDFHEGAGPTAAKVREATAAVSAGAKELDVVIHYPLLHSSNPDFVSAYPSIYSSLLSVRNACPPPRTTLKVILETSQLSHEEIVAGSVLSIAAGADFIKTSTGFLGRGASIEDVQIMRAVAANEAVLGLRAAESKSRPVKVKASGGIRTAADVIKMVEAGAERIGASAGVAIVTEGNQQIEHHQHGGY</sequence>
<evidence type="ECO:0000256" key="2">
    <source>
        <dbReference type="ARBA" id="ARBA00012515"/>
    </source>
</evidence>
<dbReference type="GO" id="GO:0005737">
    <property type="term" value="C:cytoplasm"/>
    <property type="evidence" value="ECO:0007669"/>
    <property type="project" value="InterPro"/>
</dbReference>
<dbReference type="PANTHER" id="PTHR10889">
    <property type="entry name" value="DEOXYRIBOSE-PHOSPHATE ALDOLASE"/>
    <property type="match status" value="1"/>
</dbReference>
<dbReference type="EC" id="4.1.2.4" evidence="2"/>
<evidence type="ECO:0000256" key="7">
    <source>
        <dbReference type="ARBA" id="ARBA00048791"/>
    </source>
</evidence>
<keyword evidence="10" id="KW-1185">Reference proteome</keyword>
<keyword evidence="3" id="KW-0963">Cytoplasm</keyword>
<dbReference type="GO" id="GO:0004139">
    <property type="term" value="F:deoxyribose-phosphate aldolase activity"/>
    <property type="evidence" value="ECO:0007669"/>
    <property type="project" value="UniProtKB-EC"/>
</dbReference>
<accession>A0A8H3FSN4</accession>
<reference evidence="9" key="1">
    <citation type="submission" date="2021-03" db="EMBL/GenBank/DDBJ databases">
        <authorList>
            <person name="Tagirdzhanova G."/>
        </authorList>
    </citation>
    <scope>NUCLEOTIDE SEQUENCE</scope>
</reference>
<dbReference type="InterPro" id="IPR002915">
    <property type="entry name" value="DeoC/FbaB/LacD_aldolase"/>
</dbReference>
<gene>
    <name evidence="9" type="ORF">GOMPHAMPRED_005551</name>
</gene>
<dbReference type="GO" id="GO:0009264">
    <property type="term" value="P:deoxyribonucleotide catabolic process"/>
    <property type="evidence" value="ECO:0007669"/>
    <property type="project" value="InterPro"/>
</dbReference>
<feature type="active site" description="Proton donor/acceptor" evidence="8">
    <location>
        <position position="241"/>
    </location>
</feature>
<dbReference type="SUPFAM" id="SSF51569">
    <property type="entry name" value="Aldolase"/>
    <property type="match status" value="1"/>
</dbReference>
<evidence type="ECO:0000256" key="3">
    <source>
        <dbReference type="ARBA" id="ARBA00022490"/>
    </source>
</evidence>
<dbReference type="PIRSF" id="PIRSF001357">
    <property type="entry name" value="DeoC"/>
    <property type="match status" value="1"/>
</dbReference>
<evidence type="ECO:0000256" key="6">
    <source>
        <dbReference type="ARBA" id="ARBA00032755"/>
    </source>
</evidence>
<comment type="catalytic activity">
    <reaction evidence="7">
        <text>2-deoxy-D-ribose 5-phosphate = D-glyceraldehyde 3-phosphate + acetaldehyde</text>
        <dbReference type="Rhea" id="RHEA:12821"/>
        <dbReference type="ChEBI" id="CHEBI:15343"/>
        <dbReference type="ChEBI" id="CHEBI:59776"/>
        <dbReference type="ChEBI" id="CHEBI:62877"/>
        <dbReference type="EC" id="4.1.2.4"/>
    </reaction>
</comment>
<comment type="similarity">
    <text evidence="1">Belongs to the DeoC/FbaB aldolase family. DeoC type 1 subfamily.</text>
</comment>
<dbReference type="EMBL" id="CAJPDQ010000034">
    <property type="protein sequence ID" value="CAF9930046.1"/>
    <property type="molecule type" value="Genomic_DNA"/>
</dbReference>
<evidence type="ECO:0000313" key="9">
    <source>
        <dbReference type="EMBL" id="CAF9930046.1"/>
    </source>
</evidence>
<dbReference type="OrthoDB" id="70823at2759"/>
<dbReference type="AlphaFoldDB" id="A0A8H3FSN4"/>
<dbReference type="InterPro" id="IPR013785">
    <property type="entry name" value="Aldolase_TIM"/>
</dbReference>
<dbReference type="InterPro" id="IPR028581">
    <property type="entry name" value="DeoC_typeI"/>
</dbReference>
<dbReference type="SMART" id="SM01133">
    <property type="entry name" value="DeoC"/>
    <property type="match status" value="1"/>
</dbReference>
<comment type="caution">
    <text evidence="9">The sequence shown here is derived from an EMBL/GenBank/DDBJ whole genome shotgun (WGS) entry which is preliminary data.</text>
</comment>
<keyword evidence="5 8" id="KW-0704">Schiff base</keyword>
<name>A0A8H3FSN4_9LECA</name>
<dbReference type="GO" id="GO:0016052">
    <property type="term" value="P:carbohydrate catabolic process"/>
    <property type="evidence" value="ECO:0007669"/>
    <property type="project" value="TreeGrafter"/>
</dbReference>
<evidence type="ECO:0000256" key="5">
    <source>
        <dbReference type="ARBA" id="ARBA00023270"/>
    </source>
</evidence>
<dbReference type="Pfam" id="PF01791">
    <property type="entry name" value="DeoC"/>
    <property type="match status" value="1"/>
</dbReference>
<dbReference type="InterPro" id="IPR011343">
    <property type="entry name" value="DeoC"/>
</dbReference>
<dbReference type="Proteomes" id="UP000664169">
    <property type="component" value="Unassembled WGS sequence"/>
</dbReference>
<evidence type="ECO:0000313" key="10">
    <source>
        <dbReference type="Proteomes" id="UP000664169"/>
    </source>
</evidence>
<organism evidence="9 10">
    <name type="scientific">Gomphillus americanus</name>
    <dbReference type="NCBI Taxonomy" id="1940652"/>
    <lineage>
        <taxon>Eukaryota</taxon>
        <taxon>Fungi</taxon>
        <taxon>Dikarya</taxon>
        <taxon>Ascomycota</taxon>
        <taxon>Pezizomycotina</taxon>
        <taxon>Lecanoromycetes</taxon>
        <taxon>OSLEUM clade</taxon>
        <taxon>Ostropomycetidae</taxon>
        <taxon>Ostropales</taxon>
        <taxon>Graphidaceae</taxon>
        <taxon>Gomphilloideae</taxon>
        <taxon>Gomphillus</taxon>
    </lineage>
</organism>
<dbReference type="UniPathway" id="UPA00002">
    <property type="reaction ID" value="UER00468"/>
</dbReference>
<evidence type="ECO:0000256" key="4">
    <source>
        <dbReference type="ARBA" id="ARBA00023239"/>
    </source>
</evidence>
<dbReference type="NCBIfam" id="TIGR00126">
    <property type="entry name" value="deoC"/>
    <property type="match status" value="1"/>
</dbReference>
<dbReference type="GO" id="GO:0046386">
    <property type="term" value="P:deoxyribose phosphate catabolic process"/>
    <property type="evidence" value="ECO:0007669"/>
    <property type="project" value="UniProtKB-UniPathway"/>
</dbReference>